<feature type="transmembrane region" description="Helical" evidence="1">
    <location>
        <begin position="94"/>
        <end position="112"/>
    </location>
</feature>
<sequence>MIEAETGREAVRNKVQVAVGSVNRLAWRVAGATALLLGILGIALPLLPTTPFLLLAAFCFSRGSQAWHDWLVAHPRLGVPIREWREHGAISRKAKMLAGLAMLGAIVGAAAFGAPCNVLLVQAGVMVFVALFVFTRPVPPDGGYPDDEE</sequence>
<keyword evidence="1" id="KW-1133">Transmembrane helix</keyword>
<feature type="transmembrane region" description="Helical" evidence="1">
    <location>
        <begin position="25"/>
        <end position="46"/>
    </location>
</feature>
<dbReference type="AlphaFoldDB" id="A0AAW5QSH6"/>
<evidence type="ECO:0000313" key="3">
    <source>
        <dbReference type="Proteomes" id="UP001320898"/>
    </source>
</evidence>
<dbReference type="GO" id="GO:0005886">
    <property type="term" value="C:plasma membrane"/>
    <property type="evidence" value="ECO:0007669"/>
    <property type="project" value="TreeGrafter"/>
</dbReference>
<dbReference type="PANTHER" id="PTHR35813">
    <property type="entry name" value="INNER MEMBRANE PROTEIN YBAN"/>
    <property type="match status" value="1"/>
</dbReference>
<dbReference type="InterPro" id="IPR007401">
    <property type="entry name" value="DUF454"/>
</dbReference>
<evidence type="ECO:0000313" key="2">
    <source>
        <dbReference type="EMBL" id="MCT8970832.1"/>
    </source>
</evidence>
<gene>
    <name evidence="2" type="ORF">MUB46_03065</name>
</gene>
<evidence type="ECO:0000256" key="1">
    <source>
        <dbReference type="SAM" id="Phobius"/>
    </source>
</evidence>
<keyword evidence="3" id="KW-1185">Reference proteome</keyword>
<keyword evidence="1" id="KW-0472">Membrane</keyword>
<dbReference type="Pfam" id="PF04304">
    <property type="entry name" value="DUF454"/>
    <property type="match status" value="1"/>
</dbReference>
<proteinExistence type="predicted"/>
<name>A0AAW5QSH6_9HYPH</name>
<accession>A0AAW5QSH6</accession>
<comment type="caution">
    <text evidence="2">The sequence shown here is derived from an EMBL/GenBank/DDBJ whole genome shotgun (WGS) entry which is preliminary data.</text>
</comment>
<dbReference type="RefSeq" id="WP_261614384.1">
    <property type="nucleotide sequence ID" value="NZ_JALIDZ010000001.1"/>
</dbReference>
<dbReference type="Proteomes" id="UP001320898">
    <property type="component" value="Unassembled WGS sequence"/>
</dbReference>
<organism evidence="2 3">
    <name type="scientific">Microbaculum marinisediminis</name>
    <dbReference type="NCBI Taxonomy" id="2931392"/>
    <lineage>
        <taxon>Bacteria</taxon>
        <taxon>Pseudomonadati</taxon>
        <taxon>Pseudomonadota</taxon>
        <taxon>Alphaproteobacteria</taxon>
        <taxon>Hyphomicrobiales</taxon>
        <taxon>Tepidamorphaceae</taxon>
        <taxon>Microbaculum</taxon>
    </lineage>
</organism>
<protein>
    <submittedName>
        <fullName evidence="2">YbaN family protein</fullName>
    </submittedName>
</protein>
<reference evidence="2 3" key="1">
    <citation type="submission" date="2022-04" db="EMBL/GenBank/DDBJ databases">
        <authorList>
            <person name="Ye Y.-Q."/>
            <person name="Du Z.-J."/>
        </authorList>
    </citation>
    <scope>NUCLEOTIDE SEQUENCE [LARGE SCALE GENOMIC DNA]</scope>
    <source>
        <strain evidence="2 3">A6E488</strain>
    </source>
</reference>
<dbReference type="PANTHER" id="PTHR35813:SF1">
    <property type="entry name" value="INNER MEMBRANE PROTEIN YBAN"/>
    <property type="match status" value="1"/>
</dbReference>
<keyword evidence="1" id="KW-0812">Transmembrane</keyword>
<dbReference type="EMBL" id="JALIDZ010000001">
    <property type="protein sequence ID" value="MCT8970832.1"/>
    <property type="molecule type" value="Genomic_DNA"/>
</dbReference>